<feature type="transmembrane region" description="Helical" evidence="5">
    <location>
        <begin position="98"/>
        <end position="121"/>
    </location>
</feature>
<dbReference type="PANTHER" id="PTHR36926">
    <property type="entry name" value="COLICIN V PRODUCTION PROTEIN"/>
    <property type="match status" value="1"/>
</dbReference>
<keyword evidence="3 5" id="KW-1133">Transmembrane helix</keyword>
<dbReference type="Proteomes" id="UP001433638">
    <property type="component" value="Unassembled WGS sequence"/>
</dbReference>
<keyword evidence="2 5" id="KW-0812">Transmembrane</keyword>
<name>A0ABV1M3D3_9NEIS</name>
<comment type="subcellular location">
    <subcellularLocation>
        <location evidence="1">Membrane</location>
        <topology evidence="1">Multi-pass membrane protein</topology>
    </subcellularLocation>
</comment>
<evidence type="ECO:0000256" key="2">
    <source>
        <dbReference type="ARBA" id="ARBA00022692"/>
    </source>
</evidence>
<reference evidence="6" key="1">
    <citation type="submission" date="2024-06" db="EMBL/GenBank/DDBJ databases">
        <title>Genome sequence of Vogesella sp. MAHUQ-64.</title>
        <authorList>
            <person name="Huq M.A."/>
        </authorList>
    </citation>
    <scope>NUCLEOTIDE SEQUENCE</scope>
    <source>
        <strain evidence="6">MAHUQ-64</strain>
    </source>
</reference>
<proteinExistence type="predicted"/>
<dbReference type="RefSeq" id="WP_349586593.1">
    <property type="nucleotide sequence ID" value="NZ_JBEFLD010000004.1"/>
</dbReference>
<dbReference type="Pfam" id="PF02674">
    <property type="entry name" value="Colicin_V"/>
    <property type="match status" value="1"/>
</dbReference>
<feature type="transmembrane region" description="Helical" evidence="5">
    <location>
        <begin position="58"/>
        <end position="86"/>
    </location>
</feature>
<evidence type="ECO:0000313" key="7">
    <source>
        <dbReference type="Proteomes" id="UP001433638"/>
    </source>
</evidence>
<accession>A0ABV1M3D3</accession>
<dbReference type="PANTHER" id="PTHR36926:SF1">
    <property type="entry name" value="COLICIN V PRODUCTION PROTEIN"/>
    <property type="match status" value="1"/>
</dbReference>
<evidence type="ECO:0000313" key="6">
    <source>
        <dbReference type="EMBL" id="MEQ6290739.1"/>
    </source>
</evidence>
<organism evidence="6 7">
    <name type="scientific">Vogesella oryzagri</name>
    <dbReference type="NCBI Taxonomy" id="3160864"/>
    <lineage>
        <taxon>Bacteria</taxon>
        <taxon>Pseudomonadati</taxon>
        <taxon>Pseudomonadota</taxon>
        <taxon>Betaproteobacteria</taxon>
        <taxon>Neisseriales</taxon>
        <taxon>Chromobacteriaceae</taxon>
        <taxon>Vogesella</taxon>
    </lineage>
</organism>
<dbReference type="InterPro" id="IPR052719">
    <property type="entry name" value="CvpA-like"/>
</dbReference>
<evidence type="ECO:0000256" key="5">
    <source>
        <dbReference type="SAM" id="Phobius"/>
    </source>
</evidence>
<keyword evidence="4 5" id="KW-0472">Membrane</keyword>
<feature type="transmembrane region" description="Helical" evidence="5">
    <location>
        <begin position="31"/>
        <end position="52"/>
    </location>
</feature>
<comment type="caution">
    <text evidence="6">The sequence shown here is derived from an EMBL/GenBank/DDBJ whole genome shotgun (WGS) entry which is preliminary data.</text>
</comment>
<protein>
    <submittedName>
        <fullName evidence="6">CvpA family protein</fullName>
    </submittedName>
</protein>
<dbReference type="InterPro" id="IPR003825">
    <property type="entry name" value="Colicin-V_CvpA"/>
</dbReference>
<sequence>MTWLDYLILALIIGSIAISLFRGLAVELLSLGSWLLALWAARTFAPMLSGFLPLPGEGIQLVAAFVVLLLLTWFCSSLLGSSLTVVMESIGLGGVNRFFGGIFGLLRGLLLATAVVMAGGLSDLPKSRDWQNALFAQPFEAVALASRPWLPDMLAQKMKFS</sequence>
<keyword evidence="7" id="KW-1185">Reference proteome</keyword>
<evidence type="ECO:0000256" key="3">
    <source>
        <dbReference type="ARBA" id="ARBA00022989"/>
    </source>
</evidence>
<evidence type="ECO:0000256" key="1">
    <source>
        <dbReference type="ARBA" id="ARBA00004141"/>
    </source>
</evidence>
<feature type="transmembrane region" description="Helical" evidence="5">
    <location>
        <begin position="6"/>
        <end position="24"/>
    </location>
</feature>
<dbReference type="EMBL" id="JBEFLD010000004">
    <property type="protein sequence ID" value="MEQ6290739.1"/>
    <property type="molecule type" value="Genomic_DNA"/>
</dbReference>
<evidence type="ECO:0000256" key="4">
    <source>
        <dbReference type="ARBA" id="ARBA00023136"/>
    </source>
</evidence>
<gene>
    <name evidence="6" type="ORF">ABNW52_08930</name>
</gene>